<dbReference type="SMART" id="SM00422">
    <property type="entry name" value="HTH_MERR"/>
    <property type="match status" value="1"/>
</dbReference>
<dbReference type="Pfam" id="PF13411">
    <property type="entry name" value="MerR_1"/>
    <property type="match status" value="1"/>
</dbReference>
<dbReference type="GO" id="GO:0003677">
    <property type="term" value="F:DNA binding"/>
    <property type="evidence" value="ECO:0007669"/>
    <property type="project" value="UniProtKB-KW"/>
</dbReference>
<accession>A0A8J6N9L2</accession>
<dbReference type="GO" id="GO:0003700">
    <property type="term" value="F:DNA-binding transcription factor activity"/>
    <property type="evidence" value="ECO:0007669"/>
    <property type="project" value="InterPro"/>
</dbReference>
<dbReference type="AlphaFoldDB" id="A0A8J6N9L2"/>
<dbReference type="SUPFAM" id="SSF46955">
    <property type="entry name" value="Putative DNA-binding domain"/>
    <property type="match status" value="1"/>
</dbReference>
<feature type="domain" description="HTH merR-type" evidence="2">
    <location>
        <begin position="8"/>
        <end position="76"/>
    </location>
</feature>
<comment type="caution">
    <text evidence="3">The sequence shown here is derived from an EMBL/GenBank/DDBJ whole genome shotgun (WGS) entry which is preliminary data.</text>
</comment>
<dbReference type="EMBL" id="JACNLK010000088">
    <property type="protein sequence ID" value="MBC8209309.1"/>
    <property type="molecule type" value="Genomic_DNA"/>
</dbReference>
<evidence type="ECO:0000313" key="3">
    <source>
        <dbReference type="EMBL" id="MBC8209309.1"/>
    </source>
</evidence>
<reference evidence="3 4" key="1">
    <citation type="submission" date="2020-08" db="EMBL/GenBank/DDBJ databases">
        <title>Bridging the membrane lipid divide: bacteria of the FCB group superphylum have the potential to synthesize archaeal ether lipids.</title>
        <authorList>
            <person name="Villanueva L."/>
            <person name="Von Meijenfeldt F.A.B."/>
            <person name="Westbye A.B."/>
            <person name="Yadav S."/>
            <person name="Hopmans E.C."/>
            <person name="Dutilh B.E."/>
            <person name="Sinninghe Damste J.S."/>
        </authorList>
    </citation>
    <scope>NUCLEOTIDE SEQUENCE [LARGE SCALE GENOMIC DNA]</scope>
    <source>
        <strain evidence="3">NIOZ-UU81</strain>
    </source>
</reference>
<dbReference type="InterPro" id="IPR000551">
    <property type="entry name" value="MerR-type_HTH_dom"/>
</dbReference>
<protein>
    <submittedName>
        <fullName evidence="3">MerR family transcriptional regulator</fullName>
    </submittedName>
</protein>
<proteinExistence type="predicted"/>
<dbReference type="InterPro" id="IPR009061">
    <property type="entry name" value="DNA-bd_dom_put_sf"/>
</dbReference>
<evidence type="ECO:0000256" key="1">
    <source>
        <dbReference type="ARBA" id="ARBA00023125"/>
    </source>
</evidence>
<dbReference type="PANTHER" id="PTHR30204:SF58">
    <property type="entry name" value="HTH-TYPE TRANSCRIPTIONAL REGULATOR YFMP"/>
    <property type="match status" value="1"/>
</dbReference>
<dbReference type="PROSITE" id="PS00552">
    <property type="entry name" value="HTH_MERR_1"/>
    <property type="match status" value="1"/>
</dbReference>
<organism evidence="3 4">
    <name type="scientific">Candidatus Desulfatifera sulfidica</name>
    <dbReference type="NCBI Taxonomy" id="2841691"/>
    <lineage>
        <taxon>Bacteria</taxon>
        <taxon>Pseudomonadati</taxon>
        <taxon>Thermodesulfobacteriota</taxon>
        <taxon>Desulfobulbia</taxon>
        <taxon>Desulfobulbales</taxon>
        <taxon>Desulfobulbaceae</taxon>
        <taxon>Candidatus Desulfatifera</taxon>
    </lineage>
</organism>
<gene>
    <name evidence="3" type="ORF">H8E79_09120</name>
</gene>
<dbReference type="Proteomes" id="UP000599024">
    <property type="component" value="Unassembled WGS sequence"/>
</dbReference>
<keyword evidence="1" id="KW-0238">DNA-binding</keyword>
<dbReference type="InterPro" id="IPR047057">
    <property type="entry name" value="MerR_fam"/>
</dbReference>
<evidence type="ECO:0000313" key="4">
    <source>
        <dbReference type="Proteomes" id="UP000599024"/>
    </source>
</evidence>
<dbReference type="PROSITE" id="PS50937">
    <property type="entry name" value="HTH_MERR_2"/>
    <property type="match status" value="1"/>
</dbReference>
<evidence type="ECO:0000259" key="2">
    <source>
        <dbReference type="PROSITE" id="PS50937"/>
    </source>
</evidence>
<dbReference type="PANTHER" id="PTHR30204">
    <property type="entry name" value="REDOX-CYCLING DRUG-SENSING TRANSCRIPTIONAL ACTIVATOR SOXR"/>
    <property type="match status" value="1"/>
</dbReference>
<name>A0A8J6N9L2_9BACT</name>
<dbReference type="Gene3D" id="1.10.1660.10">
    <property type="match status" value="1"/>
</dbReference>
<sequence>MYTDDKAIFTIGIAAEMLDIHPRTLRIYEEEGLITPARKGQWRYFTMDDLKWVGCLREMIHSHGVSIAAIKKLLKYTPCWNITDCPFEKRKQCSAFMSNGLVPKKINRVIPLKHKSNLAA</sequence>